<reference evidence="1" key="1">
    <citation type="submission" date="2009-09" db="EMBL/GenBank/DDBJ databases">
        <authorList>
            <person name="Weinstock G."/>
            <person name="Sodergren E."/>
            <person name="Clifton S."/>
            <person name="Fulton L."/>
            <person name="Fulton B."/>
            <person name="Courtney L."/>
            <person name="Fronick C."/>
            <person name="Harrison M."/>
            <person name="Strong C."/>
            <person name="Farmer C."/>
            <person name="Delahaunty K."/>
            <person name="Markovic C."/>
            <person name="Hall O."/>
            <person name="Minx P."/>
            <person name="Tomlinson C."/>
            <person name="Mitreva M."/>
            <person name="Nelson J."/>
            <person name="Hou S."/>
            <person name="Wollam A."/>
            <person name="Pepin K.H."/>
            <person name="Johnson M."/>
            <person name="Bhonagiri V."/>
            <person name="Nash W.E."/>
            <person name="Warren W."/>
            <person name="Chinwalla A."/>
            <person name="Mardis E.R."/>
            <person name="Wilson R.K."/>
        </authorList>
    </citation>
    <scope>NUCLEOTIDE SEQUENCE [LARGE SCALE GENOMIC DNA]</scope>
    <source>
        <strain evidence="1">DSM 20544</strain>
    </source>
</reference>
<dbReference type="STRING" id="500635.MITSMUL_03350"/>
<evidence type="ECO:0000313" key="2">
    <source>
        <dbReference type="Proteomes" id="UP000003671"/>
    </source>
</evidence>
<dbReference type="PATRIC" id="fig|500635.8.peg.253"/>
<accession>C9KIU9</accession>
<proteinExistence type="predicted"/>
<name>C9KIU9_9FIRM</name>
<dbReference type="eggNOG" id="ENOG50322UQ">
    <property type="taxonomic scope" value="Bacteria"/>
</dbReference>
<organism evidence="1 2">
    <name type="scientific">Mitsuokella multacida DSM 20544</name>
    <dbReference type="NCBI Taxonomy" id="500635"/>
    <lineage>
        <taxon>Bacteria</taxon>
        <taxon>Bacillati</taxon>
        <taxon>Bacillota</taxon>
        <taxon>Negativicutes</taxon>
        <taxon>Selenomonadales</taxon>
        <taxon>Selenomonadaceae</taxon>
        <taxon>Mitsuokella</taxon>
    </lineage>
</organism>
<protein>
    <submittedName>
        <fullName evidence="1">Uncharacterized protein</fullName>
    </submittedName>
</protein>
<evidence type="ECO:0000313" key="1">
    <source>
        <dbReference type="EMBL" id="EEX70212.1"/>
    </source>
</evidence>
<keyword evidence="2" id="KW-1185">Reference proteome</keyword>
<dbReference type="AlphaFoldDB" id="C9KIU9"/>
<dbReference type="GeneID" id="93480538"/>
<dbReference type="RefSeq" id="WP_005839362.1">
    <property type="nucleotide sequence ID" value="NZ_GG697141.2"/>
</dbReference>
<dbReference type="HOGENOM" id="CLU_111455_0_0_9"/>
<comment type="caution">
    <text evidence="1">The sequence shown here is derived from an EMBL/GenBank/DDBJ whole genome shotgun (WGS) entry which is preliminary data.</text>
</comment>
<sequence length="199" mass="22077">MSMFLAPIHFMVYGKNQLQEQLIARIAERAAAEGWATAEALDAYCSHEDRPLDAIIDVSNIHGWLSNSIADVEHRLAALVTGLLFGHPERLSVLEEVAYEEGKKQAAPADAEAGELFQYLTTHLVDGMPCDGVNMMRDQTAETFRWDKTADVHSHYWTEVEGSPAVYQALRGKFIEGLLSSTDYAISTDDGTSFILQKN</sequence>
<dbReference type="Proteomes" id="UP000003671">
    <property type="component" value="Unassembled WGS sequence"/>
</dbReference>
<gene>
    <name evidence="1" type="ORF">MITSMUL_03350</name>
</gene>
<dbReference type="EMBL" id="ABWK02000001">
    <property type="protein sequence ID" value="EEX70212.1"/>
    <property type="molecule type" value="Genomic_DNA"/>
</dbReference>